<proteinExistence type="predicted"/>
<dbReference type="InterPro" id="IPR013244">
    <property type="entry name" value="Sec39_domain"/>
</dbReference>
<comment type="subcellular location">
    <subcellularLocation>
        <location evidence="1">Endoplasmic reticulum</location>
    </subcellularLocation>
</comment>
<evidence type="ECO:0000313" key="7">
    <source>
        <dbReference type="EMBL" id="PCG72633.1"/>
    </source>
</evidence>
<dbReference type="InterPro" id="IPR036322">
    <property type="entry name" value="WD40_repeat_dom_sf"/>
</dbReference>
<organism evidence="7">
    <name type="scientific">Heliothis virescens</name>
    <name type="common">Tobacco budworm moth</name>
    <dbReference type="NCBI Taxonomy" id="7102"/>
    <lineage>
        <taxon>Eukaryota</taxon>
        <taxon>Metazoa</taxon>
        <taxon>Ecdysozoa</taxon>
        <taxon>Arthropoda</taxon>
        <taxon>Hexapoda</taxon>
        <taxon>Insecta</taxon>
        <taxon>Pterygota</taxon>
        <taxon>Neoptera</taxon>
        <taxon>Endopterygota</taxon>
        <taxon>Lepidoptera</taxon>
        <taxon>Glossata</taxon>
        <taxon>Ditrysia</taxon>
        <taxon>Noctuoidea</taxon>
        <taxon>Noctuidae</taxon>
        <taxon>Heliothinae</taxon>
        <taxon>Heliothis</taxon>
    </lineage>
</organism>
<dbReference type="Pfam" id="PF15492">
    <property type="entry name" value="Nbas_N"/>
    <property type="match status" value="1"/>
</dbReference>
<feature type="domain" description="Sec39" evidence="5">
    <location>
        <begin position="975"/>
        <end position="1174"/>
    </location>
</feature>
<dbReference type="Gene3D" id="2.130.10.10">
    <property type="entry name" value="YVTN repeat-like/Quinoprotein amine dehydrogenase"/>
    <property type="match status" value="1"/>
</dbReference>
<evidence type="ECO:0008006" key="8">
    <source>
        <dbReference type="Google" id="ProtNLM"/>
    </source>
</evidence>
<gene>
    <name evidence="7" type="ORF">B5V51_591</name>
</gene>
<evidence type="ECO:0000256" key="2">
    <source>
        <dbReference type="ARBA" id="ARBA00022448"/>
    </source>
</evidence>
<dbReference type="EMBL" id="NWSH01001095">
    <property type="protein sequence ID" value="PCG72633.1"/>
    <property type="molecule type" value="Genomic_DNA"/>
</dbReference>
<dbReference type="InterPro" id="IPR015943">
    <property type="entry name" value="WD40/YVTN_repeat-like_dom_sf"/>
</dbReference>
<dbReference type="Pfam" id="PF08314">
    <property type="entry name" value="Sec39"/>
    <property type="match status" value="2"/>
</dbReference>
<dbReference type="InterPro" id="IPR029145">
    <property type="entry name" value="NBAS_N"/>
</dbReference>
<evidence type="ECO:0000259" key="6">
    <source>
        <dbReference type="Pfam" id="PF15492"/>
    </source>
</evidence>
<dbReference type="GO" id="GO:0006890">
    <property type="term" value="P:retrograde vesicle-mediated transport, Golgi to endoplasmic reticulum"/>
    <property type="evidence" value="ECO:0007669"/>
    <property type="project" value="InterPro"/>
</dbReference>
<sequence>MEEKKSILHELYVFSEWKPEPEYIQKSDSILPENISALWRWVNFLGPKKSLIDSVTAHLEKQQKWHIALGDEGKVIAVLTDNILEIRTKRSEYATIAARTTVSRDAYPQWRKLVWSPDCSFVVLAYGNGVVSFFDLTASNLFNIPIDCSRPGGLECTDNTHAVADIIFMPLRVKDTKWNWEVLVVTYDGKLRGFLVSQTDGCKLHHSFRFAGGVAALKYCEPHATLYVAGVPRGSAKEPTSSLSAGITAWRILNEEPYYKLSVVSDELEALATDRFKLYVLFRYSNHLAFIVQMELSPDGTKLVCLHCNGDVSVWRLPLLKLVYRWPLNTQPHFDLRNPLAGDEKPGKKDLTVFYPGDINWWSNEEIIVSRFSGAVTICDIETMANILGKKPEFFQGSPQITCAHAGTFMVLECESNVLPAKKSRSDESMEVVKVESDTEDTMLEVAKELIKTILYAITDIETFQPKPRRITVVSRVYRLLGLKSTTPTELFSRKIESGNYSEALALADTFALDSDLVYQQQWRKNPVSTDAIQKYLSKVSKKIWAVHQCVDRLPETLPAAKELLQFGLELTNQTILDEINKEQIDPLDDPEQIALEHLNAYTSELLRCRHVMLFYKERLKLYESILKCEKSTYIKDEYDRLRSNSVVHSAMEIAKEGRIEALTCLWPHVKTVAMQLAVLEKLPETINPLEYQHLLPTRHPFEWFDKRSPVKVPPCLPEEDWCRKEIFRSIWSSNWSEDSTPEIETAGAIPSASDDIVKWYDKRAREIEERSGLVSHALTLVTLATIGGGVEGLDDIMFHLLTLDVLIYDINIEGVTLDQVQKMSILETCTILMKMSTPLTFVSDLKQFVIPFLKRCENLSKRNDACITGLIEYLESISIEDLSSILLVLQSPSEFELDVRTHLELVERCLFAHTGTEQLDKACDLLDTLLKESDGSISGSELVRRVKEVERLVSASSRLAWRGVKVPPRELRELKEEPQSVYNLLTKVSRTLALGEEKPLPQDWEKLLKDILELQSTLFECITKDQCYEIYALALLTSGDAPSIKLASEVLTCTADGRRMSTQVNYQRSVALVSAAAMEYFNSANSLIDPGLELAKCCLTLIKDDNAEIKQELDLINSLQILHSFNVGVVPVQVRICEDRMSLIEACLMLDPNAYLASHKLLKLAALLRIAGDDEIAREGQVLQLAGSYACAAGEAGGAGGAAGSGASVELARRLAALRHAPAAPLLAHVARTAHAHADTATRRQLYAAALTYTHADNIEDILRARMGLELESLQQMGVTLKENSGLCERWPSTDDEFADAVTTPMVEKKDLVPAQSEMKIPLFNYLLDTFQNKFAISDSKTPSTDTNERTIHVQEFYRSLYPEHDVSSSYYSYDRFALPDVIDGPMTVGQNVLKWFYIQNCLENGVTCELETEVVQKCAEEILYKDTALSVSCLLRSTQEARHTQRLIDTQNTDAAISCALYATLIKCNSADLRDNAYFTKPAEMARETLEQSNASEEQMEMIRQCIERLTGMGEVDSLRAMGYTVNGLLFNADDDYRREIIYRVARSTEISHVERACSLAEKYNMCALDVWLQHAGVALGSSPSVRPASPPPPDTPAHTHVQHARIKEVLWPQLRGTEHNALINFFALLRSVDEKVPIAGLIATDHIKLLKKAKAASPDLDYKLLLEQPSTEDFTAHILNIIKPENVGMVTKFIRTLPPTFKIPLSVNAIYTKWLTKYFFSVPSNAANKKWMQQYRQCASYFNKLCKHELMQFVADTCFTDMAIERVPAGTRNLMIMQAVDYCQQEQENDFKFNKNEQTWAQVGQEMTRWARFLENFHSSTIQTLIDNSNVPRYEIWPEIEKSHGDTESLISCFSRLPSTEDFTAHILNIIKPENVGMVTKFIRTLPPTFKIPLSVNAIYTKWLTKYFFSVPSNAANKKWMQQYRQCASYFNKLCKHELMQFVADTCFTDMAIERVPAGTRNLMIMQAVDYCQQEQENDFKFNKNEQTWAQVGQEMTRWARFLENFHSSTIQTLIDNSNVPRYEIWPEIEKSHGDTESLISCFSRLVMAADVKLATLSTLRQCLHVDVDLPQMLHSIVEHQLGCIHSSSEMETLVTRLTSYHKEGVKIPEELLEKVMLKATEYALPPHKQIGLLSLSQKSRVHDSDDMLKIAQSTVALFKTEWSDCQFSKEVTDENLMTEEGRRDAFTKFLDLSDTWQRKKALVDVLNCWPPTRNSDSKSLHSEYLRSLLSNPADSTENLVLIKLLLRRPVLAEEEVKWLANNVKAESVINAIWILLLSKTENFKDDILNLVLEHKDYIEKQEIEDDLIKELLDNNMFIKLVASPLYTSIINYIITKESVGEEAVANEYSVEWATNELVKASHFSEAGHLQLMFMGVPASLRGFSQTVMYCKNRFNV</sequence>
<feature type="domain" description="Sec39" evidence="5">
    <location>
        <begin position="650"/>
        <end position="865"/>
    </location>
</feature>
<evidence type="ECO:0000256" key="4">
    <source>
        <dbReference type="ARBA" id="ARBA00022927"/>
    </source>
</evidence>
<dbReference type="STRING" id="7102.A0A2A4JMH6"/>
<evidence type="ECO:0000256" key="1">
    <source>
        <dbReference type="ARBA" id="ARBA00004240"/>
    </source>
</evidence>
<reference evidence="7" key="1">
    <citation type="submission" date="2017-09" db="EMBL/GenBank/DDBJ databases">
        <title>Contemporary evolution of a Lepidopteran species, Heliothis virescens, in response to modern agricultural practices.</title>
        <authorList>
            <person name="Fritz M.L."/>
            <person name="Deyonke A.M."/>
            <person name="Papanicolaou A."/>
            <person name="Micinski S."/>
            <person name="Westbrook J."/>
            <person name="Gould F."/>
        </authorList>
    </citation>
    <scope>NUCLEOTIDE SEQUENCE [LARGE SCALE GENOMIC DNA]</scope>
    <source>
        <strain evidence="7">HvINT-</strain>
        <tissue evidence="7">Whole body</tissue>
    </source>
</reference>
<dbReference type="GO" id="GO:0015031">
    <property type="term" value="P:protein transport"/>
    <property type="evidence" value="ECO:0007669"/>
    <property type="project" value="UniProtKB-KW"/>
</dbReference>
<comment type="caution">
    <text evidence="7">The sequence shown here is derived from an EMBL/GenBank/DDBJ whole genome shotgun (WGS) entry which is preliminary data.</text>
</comment>
<keyword evidence="3" id="KW-0256">Endoplasmic reticulum</keyword>
<dbReference type="PANTHER" id="PTHR15922:SF2">
    <property type="entry name" value="NBAS SUBUNIT OF NRZ TETHERING COMPLEX"/>
    <property type="match status" value="1"/>
</dbReference>
<dbReference type="GO" id="GO:0070939">
    <property type="term" value="C:Dsl1/NZR complex"/>
    <property type="evidence" value="ECO:0007669"/>
    <property type="project" value="TreeGrafter"/>
</dbReference>
<keyword evidence="4" id="KW-0653">Protein transport</keyword>
<protein>
    <recommendedName>
        <fullName evidence="8">Neuroblastoma-amplified sequence</fullName>
    </recommendedName>
</protein>
<keyword evidence="2" id="KW-0813">Transport</keyword>
<name>A0A2A4JMH6_HELVI</name>
<dbReference type="PANTHER" id="PTHR15922">
    <property type="entry name" value="NEUROBLASTOMA-AMPLIFIED SEQUENCE"/>
    <property type="match status" value="1"/>
</dbReference>
<feature type="domain" description="Neuroblastoma-amplified sequence N-terminal" evidence="6">
    <location>
        <begin position="65"/>
        <end position="339"/>
    </location>
</feature>
<evidence type="ECO:0000259" key="5">
    <source>
        <dbReference type="Pfam" id="PF08314"/>
    </source>
</evidence>
<accession>A0A2A4JMH6</accession>
<evidence type="ECO:0000256" key="3">
    <source>
        <dbReference type="ARBA" id="ARBA00022824"/>
    </source>
</evidence>
<dbReference type="GO" id="GO:0000149">
    <property type="term" value="F:SNARE binding"/>
    <property type="evidence" value="ECO:0007669"/>
    <property type="project" value="TreeGrafter"/>
</dbReference>
<dbReference type="SUPFAM" id="SSF50978">
    <property type="entry name" value="WD40 repeat-like"/>
    <property type="match status" value="1"/>
</dbReference>